<dbReference type="SMART" id="SM00478">
    <property type="entry name" value="ENDO3c"/>
    <property type="match status" value="1"/>
</dbReference>
<proteinExistence type="inferred from homology"/>
<dbReference type="SUPFAM" id="SSF48150">
    <property type="entry name" value="DNA-glycosylase"/>
    <property type="match status" value="1"/>
</dbReference>
<evidence type="ECO:0000313" key="17">
    <source>
        <dbReference type="Proteomes" id="UP001201985"/>
    </source>
</evidence>
<dbReference type="InterPro" id="IPR023170">
    <property type="entry name" value="HhH_base_excis_C"/>
</dbReference>
<keyword evidence="12" id="KW-0234">DNA repair</keyword>
<evidence type="ECO:0000256" key="3">
    <source>
        <dbReference type="ARBA" id="ARBA00008343"/>
    </source>
</evidence>
<accession>A0ABS9W394</accession>
<name>A0ABS9W394_9PROT</name>
<dbReference type="Gene3D" id="1.10.1670.10">
    <property type="entry name" value="Helix-hairpin-Helix base-excision DNA repair enzymes (C-terminal)"/>
    <property type="match status" value="1"/>
</dbReference>
<evidence type="ECO:0000256" key="2">
    <source>
        <dbReference type="ARBA" id="ARBA00002933"/>
    </source>
</evidence>
<sequence>MLPPVPPASALLHWYDRHRRALPWREPIRDPYRIWLSEVMLQQTTVAAVAPRWRRFLDRFPSVQALAAAPWEDVAAEWAGLGYYARARNLHACARAVAARNGFPDTVSELRALPGIGAYTAAAVAAIAFDRPVVPLDGNVERVTSRIHAVEEALPGARPRLAALAQRWMEQPEAAGRPADFVQALFDLGATVCTPRNPACVLCPWQAGCAGRRAGIAGTLPRKLPKRERPTRRGVHFLLRDGRGHVLLQRRPPKGLLGGMLGLPGTPWRAEGWDPAEALAHAPRPGLDWHALPGEARHGFTHFELRMTLLAATLPPGEAAESVNGEWWNPADAAGVLPGVMQRLLALAEAAGAVASPAQGA</sequence>
<evidence type="ECO:0000256" key="8">
    <source>
        <dbReference type="ARBA" id="ARBA00022763"/>
    </source>
</evidence>
<dbReference type="Proteomes" id="UP001201985">
    <property type="component" value="Unassembled WGS sequence"/>
</dbReference>
<dbReference type="Pfam" id="PF10576">
    <property type="entry name" value="EndIII_4Fe-2S"/>
    <property type="match status" value="1"/>
</dbReference>
<comment type="caution">
    <text evidence="16">The sequence shown here is derived from an EMBL/GenBank/DDBJ whole genome shotgun (WGS) entry which is preliminary data.</text>
</comment>
<organism evidence="16 17">
    <name type="scientific">Teichococcus vastitatis</name>
    <dbReference type="NCBI Taxonomy" id="2307076"/>
    <lineage>
        <taxon>Bacteria</taxon>
        <taxon>Pseudomonadati</taxon>
        <taxon>Pseudomonadota</taxon>
        <taxon>Alphaproteobacteria</taxon>
        <taxon>Acetobacterales</taxon>
        <taxon>Roseomonadaceae</taxon>
        <taxon>Roseomonas</taxon>
    </lineage>
</organism>
<evidence type="ECO:0000256" key="14">
    <source>
        <dbReference type="RuleBase" id="RU365096"/>
    </source>
</evidence>
<dbReference type="InterPro" id="IPR011257">
    <property type="entry name" value="DNA_glycosylase"/>
</dbReference>
<dbReference type="InterPro" id="IPR000445">
    <property type="entry name" value="HhH_motif"/>
</dbReference>
<evidence type="ECO:0000256" key="10">
    <source>
        <dbReference type="ARBA" id="ARBA00023004"/>
    </source>
</evidence>
<evidence type="ECO:0000256" key="11">
    <source>
        <dbReference type="ARBA" id="ARBA00023014"/>
    </source>
</evidence>
<dbReference type="SUPFAM" id="SSF55811">
    <property type="entry name" value="Nudix"/>
    <property type="match status" value="1"/>
</dbReference>
<dbReference type="CDD" id="cd00056">
    <property type="entry name" value="ENDO3c"/>
    <property type="match status" value="1"/>
</dbReference>
<dbReference type="Pfam" id="PF14815">
    <property type="entry name" value="NUDIX_4"/>
    <property type="match status" value="1"/>
</dbReference>
<evidence type="ECO:0000256" key="1">
    <source>
        <dbReference type="ARBA" id="ARBA00000843"/>
    </source>
</evidence>
<reference evidence="16 17" key="1">
    <citation type="submission" date="2022-03" db="EMBL/GenBank/DDBJ databases">
        <title>Complete genome analysis of Roseomonas KG 17.1 : a prolific producer of plant growth promoters.</title>
        <authorList>
            <person name="Saadouli I."/>
            <person name="Najjari A."/>
            <person name="Mosbah A."/>
            <person name="Ouzari H.I."/>
        </authorList>
    </citation>
    <scope>NUCLEOTIDE SEQUENCE [LARGE SCALE GENOMIC DNA]</scope>
    <source>
        <strain evidence="16 17">KG17-1</strain>
    </source>
</reference>
<dbReference type="InterPro" id="IPR003265">
    <property type="entry name" value="HhH-GPD_domain"/>
</dbReference>
<dbReference type="RefSeq" id="WP_238384103.1">
    <property type="nucleotide sequence ID" value="NZ_JALBUU010000004.1"/>
</dbReference>
<dbReference type="CDD" id="cd03431">
    <property type="entry name" value="NUDIX_DNA_Glycosylase_C-MutY"/>
    <property type="match status" value="1"/>
</dbReference>
<keyword evidence="8 14" id="KW-0227">DNA damage</keyword>
<comment type="function">
    <text evidence="2">Adenine glycosylase active on G-A mispairs. MutY also corrects error-prone DNA synthesis past GO lesions which are due to the oxidatively damaged form of guanine: 7,8-dihydro-8-oxoguanine (8-oxo-dGTP).</text>
</comment>
<dbReference type="InterPro" id="IPR003651">
    <property type="entry name" value="Endonuclease3_FeS-loop_motif"/>
</dbReference>
<dbReference type="InterPro" id="IPR004035">
    <property type="entry name" value="Endouclease-III_FeS-bd_BS"/>
</dbReference>
<gene>
    <name evidence="16" type="ORF">MON41_08310</name>
</gene>
<comment type="cofactor">
    <cofactor evidence="14">
        <name>[4Fe-4S] cluster</name>
        <dbReference type="ChEBI" id="CHEBI:49883"/>
    </cofactor>
    <text evidence="14">Binds 1 [4Fe-4S] cluster.</text>
</comment>
<evidence type="ECO:0000313" key="16">
    <source>
        <dbReference type="EMBL" id="MCI0753762.1"/>
    </source>
</evidence>
<dbReference type="Pfam" id="PF00633">
    <property type="entry name" value="HHH"/>
    <property type="match status" value="1"/>
</dbReference>
<dbReference type="PANTHER" id="PTHR42944">
    <property type="entry name" value="ADENINE DNA GLYCOSYLASE"/>
    <property type="match status" value="1"/>
</dbReference>
<evidence type="ECO:0000259" key="15">
    <source>
        <dbReference type="SMART" id="SM00478"/>
    </source>
</evidence>
<evidence type="ECO:0000256" key="13">
    <source>
        <dbReference type="ARBA" id="ARBA00023295"/>
    </source>
</evidence>
<dbReference type="PROSITE" id="PS00764">
    <property type="entry name" value="ENDONUCLEASE_III_1"/>
    <property type="match status" value="1"/>
</dbReference>
<keyword evidence="6" id="KW-0004">4Fe-4S</keyword>
<dbReference type="PANTHER" id="PTHR42944:SF1">
    <property type="entry name" value="ADENINE DNA GLYCOSYLASE"/>
    <property type="match status" value="1"/>
</dbReference>
<dbReference type="InterPro" id="IPR029119">
    <property type="entry name" value="MutY_C"/>
</dbReference>
<feature type="domain" description="HhH-GPD" evidence="15">
    <location>
        <begin position="40"/>
        <end position="191"/>
    </location>
</feature>
<evidence type="ECO:0000256" key="7">
    <source>
        <dbReference type="ARBA" id="ARBA00022723"/>
    </source>
</evidence>
<evidence type="ECO:0000256" key="4">
    <source>
        <dbReference type="ARBA" id="ARBA00012045"/>
    </source>
</evidence>
<comment type="catalytic activity">
    <reaction evidence="1 14">
        <text>Hydrolyzes free adenine bases from 7,8-dihydro-8-oxoguanine:adenine mismatched double-stranded DNA, leaving an apurinic site.</text>
        <dbReference type="EC" id="3.2.2.31"/>
    </reaction>
</comment>
<comment type="similarity">
    <text evidence="3 14">Belongs to the Nth/MutY family.</text>
</comment>
<dbReference type="EC" id="3.2.2.31" evidence="4 14"/>
<evidence type="ECO:0000256" key="12">
    <source>
        <dbReference type="ARBA" id="ARBA00023204"/>
    </source>
</evidence>
<keyword evidence="11" id="KW-0411">Iron-sulfur</keyword>
<dbReference type="Gene3D" id="3.90.79.10">
    <property type="entry name" value="Nucleoside Triphosphate Pyrophosphohydrolase"/>
    <property type="match status" value="1"/>
</dbReference>
<evidence type="ECO:0000256" key="9">
    <source>
        <dbReference type="ARBA" id="ARBA00022801"/>
    </source>
</evidence>
<keyword evidence="7" id="KW-0479">Metal-binding</keyword>
<dbReference type="EMBL" id="JALBUU010000004">
    <property type="protein sequence ID" value="MCI0753762.1"/>
    <property type="molecule type" value="Genomic_DNA"/>
</dbReference>
<evidence type="ECO:0000256" key="6">
    <source>
        <dbReference type="ARBA" id="ARBA00022485"/>
    </source>
</evidence>
<keyword evidence="10 14" id="KW-0408">Iron</keyword>
<keyword evidence="13 14" id="KW-0326">Glycosidase</keyword>
<protein>
    <recommendedName>
        <fullName evidence="5 14">Adenine DNA glycosylase</fullName>
        <ecNumber evidence="4 14">3.2.2.31</ecNumber>
    </recommendedName>
</protein>
<dbReference type="Gene3D" id="1.10.340.30">
    <property type="entry name" value="Hypothetical protein, domain 2"/>
    <property type="match status" value="1"/>
</dbReference>
<dbReference type="Pfam" id="PF00730">
    <property type="entry name" value="HhH-GPD"/>
    <property type="match status" value="1"/>
</dbReference>
<dbReference type="InterPro" id="IPR015797">
    <property type="entry name" value="NUDIX_hydrolase-like_dom_sf"/>
</dbReference>
<keyword evidence="9" id="KW-0378">Hydrolase</keyword>
<evidence type="ECO:0000256" key="5">
    <source>
        <dbReference type="ARBA" id="ARBA00022023"/>
    </source>
</evidence>
<dbReference type="InterPro" id="IPR044298">
    <property type="entry name" value="MIG/MutY"/>
</dbReference>
<keyword evidence="17" id="KW-1185">Reference proteome</keyword>